<dbReference type="EMBL" id="AP025730">
    <property type="protein sequence ID" value="BDI06048.1"/>
    <property type="molecule type" value="Genomic_DNA"/>
</dbReference>
<proteinExistence type="predicted"/>
<feature type="compositionally biased region" description="Low complexity" evidence="1">
    <location>
        <begin position="32"/>
        <end position="41"/>
    </location>
</feature>
<evidence type="ECO:0000256" key="1">
    <source>
        <dbReference type="SAM" id="MobiDB-lite"/>
    </source>
</evidence>
<evidence type="ECO:0000313" key="3">
    <source>
        <dbReference type="Proteomes" id="UP001057498"/>
    </source>
</evidence>
<feature type="region of interest" description="Disordered" evidence="1">
    <location>
        <begin position="18"/>
        <end position="41"/>
    </location>
</feature>
<reference evidence="2" key="1">
    <citation type="submission" date="2022-04" db="EMBL/GenBank/DDBJ databases">
        <title>Whole genome sequence of Sphaerotilus sp. FB-5.</title>
        <authorList>
            <person name="Takeda M."/>
            <person name="Narihara S."/>
            <person name="Akimoto M."/>
            <person name="Akimoto R."/>
            <person name="Nishiyashiki S."/>
            <person name="Murakami T."/>
        </authorList>
    </citation>
    <scope>NUCLEOTIDE SEQUENCE</scope>
    <source>
        <strain evidence="2">FB-5</strain>
    </source>
</reference>
<sequence length="182" mass="20814">MLLSQACHRGHDAFPGFADSLFPPGPDHPSDSGDAAAEAGAEPPFEWSDEEIVLLHWRLLQEIERLTDPATPLEEKLDTLRWVFTERHKEDRPFSFVRCLHVVGCSPLSPIAYCGLVDAEVLRDHIRAGLHHWLGATLQRYPLWVREAIAQRPEWVESQLLRNPQWLNEQVLQVRLQGDLFA</sequence>
<gene>
    <name evidence="2" type="ORF">CATMQ487_30180</name>
</gene>
<name>A0ABN6PPR8_9BURK</name>
<protein>
    <submittedName>
        <fullName evidence="2">Uncharacterized protein</fullName>
    </submittedName>
</protein>
<dbReference type="RefSeq" id="WP_251969366.1">
    <property type="nucleotide sequence ID" value="NZ_AP025730.1"/>
</dbReference>
<accession>A0ABN6PPR8</accession>
<keyword evidence="3" id="KW-1185">Reference proteome</keyword>
<dbReference type="Proteomes" id="UP001057498">
    <property type="component" value="Chromosome"/>
</dbReference>
<evidence type="ECO:0000313" key="2">
    <source>
        <dbReference type="EMBL" id="BDI06048.1"/>
    </source>
</evidence>
<organism evidence="2 3">
    <name type="scientific">Sphaerotilus microaerophilus</name>
    <dbReference type="NCBI Taxonomy" id="2914710"/>
    <lineage>
        <taxon>Bacteria</taxon>
        <taxon>Pseudomonadati</taxon>
        <taxon>Pseudomonadota</taxon>
        <taxon>Betaproteobacteria</taxon>
        <taxon>Burkholderiales</taxon>
        <taxon>Sphaerotilaceae</taxon>
        <taxon>Sphaerotilus</taxon>
    </lineage>
</organism>